<dbReference type="Proteomes" id="UP001055658">
    <property type="component" value="Chromosome"/>
</dbReference>
<accession>A0ABY4VEJ8</accession>
<protein>
    <recommendedName>
        <fullName evidence="3">Glucuronyl hydrolase</fullName>
    </recommendedName>
</protein>
<evidence type="ECO:0000313" key="1">
    <source>
        <dbReference type="EMBL" id="USD22415.1"/>
    </source>
</evidence>
<dbReference type="Gene3D" id="1.50.10.10">
    <property type="match status" value="1"/>
</dbReference>
<name>A0ABY4VEJ8_9GAMM</name>
<dbReference type="EMBL" id="CP092418">
    <property type="protein sequence ID" value="USD22415.1"/>
    <property type="molecule type" value="Genomic_DNA"/>
</dbReference>
<dbReference type="InterPro" id="IPR008928">
    <property type="entry name" value="6-hairpin_glycosidase_sf"/>
</dbReference>
<gene>
    <name evidence="1" type="ORF">MJO52_04605</name>
</gene>
<dbReference type="SUPFAM" id="SSF48208">
    <property type="entry name" value="Six-hairpin glycosidases"/>
    <property type="match status" value="1"/>
</dbReference>
<keyword evidence="2" id="KW-1185">Reference proteome</keyword>
<organism evidence="1 2">
    <name type="scientific">Microbulbifer variabilis</name>
    <dbReference type="NCBI Taxonomy" id="266805"/>
    <lineage>
        <taxon>Bacteria</taxon>
        <taxon>Pseudomonadati</taxon>
        <taxon>Pseudomonadota</taxon>
        <taxon>Gammaproteobacteria</taxon>
        <taxon>Cellvibrionales</taxon>
        <taxon>Microbulbiferaceae</taxon>
        <taxon>Microbulbifer</taxon>
    </lineage>
</organism>
<reference evidence="1" key="1">
    <citation type="submission" date="2022-02" db="EMBL/GenBank/DDBJ databases">
        <title>Coral-associated bacteria.</title>
        <authorList>
            <person name="Tang K."/>
            <person name="Wang X."/>
        </authorList>
    </citation>
    <scope>NUCLEOTIDE SEQUENCE</scope>
    <source>
        <strain evidence="1">SCSIO 43006</strain>
    </source>
</reference>
<evidence type="ECO:0008006" key="3">
    <source>
        <dbReference type="Google" id="ProtNLM"/>
    </source>
</evidence>
<dbReference type="InterPro" id="IPR012341">
    <property type="entry name" value="6hp_glycosidase-like_sf"/>
</dbReference>
<proteinExistence type="predicted"/>
<sequence>MNNSLLVEIKESSFSDTSTSVNYTAIYAITNTLERISYSCDDNFPIFTSPQDNQWKFSSGGSWMGGFWCGSWWLKAKVSRKDIDRNYASSILERLTPKLYSDTIFRSMIYWYALAPGIRLFNDTKSILFAEKAAKTIFQSFNSKWDCYPMGTALGAGEKGKNTLNIDGLAALIQLLQYGDSETRSTAKSHTDSIIKFMLDPSGNFSANATLGSNKIKISNSSKGWARGHSWGLLGLATASRLWGGDYHTLAESLCVEWLNEYSDKFPKNLKNGNRNHLDPSASLIAALSMYKLSTCPNNMIDWRAEANSIIKNIIESDYFNINDQSHEAYFNGCFFRINSSEESLGETIWGYFFLLQALLISEKIIDPNDI</sequence>
<evidence type="ECO:0000313" key="2">
    <source>
        <dbReference type="Proteomes" id="UP001055658"/>
    </source>
</evidence>
<dbReference type="RefSeq" id="WP_252084774.1">
    <property type="nucleotide sequence ID" value="NZ_CP092418.1"/>
</dbReference>